<proteinExistence type="predicted"/>
<dbReference type="RefSeq" id="WP_179795462.1">
    <property type="nucleotide sequence ID" value="NZ_BAABHP010000024.1"/>
</dbReference>
<dbReference type="Proteomes" id="UP000535890">
    <property type="component" value="Unassembled WGS sequence"/>
</dbReference>
<protein>
    <submittedName>
        <fullName evidence="1">Uncharacterized protein</fullName>
    </submittedName>
</protein>
<evidence type="ECO:0000313" key="1">
    <source>
        <dbReference type="EMBL" id="NYD37952.1"/>
    </source>
</evidence>
<sequence length="87" mass="9448">MTAENGSQGPATQGRTVEGSDVMGCYLELLDHAYQWGVRQALLRRRLDLLCDRAGGEGAGAEDVDELLATWQMLRAFPADRPPSLTA</sequence>
<gene>
    <name evidence="1" type="ORF">BJ983_004054</name>
</gene>
<organism evidence="1 2">
    <name type="scientific">Actinomycetospora corticicola</name>
    <dbReference type="NCBI Taxonomy" id="663602"/>
    <lineage>
        <taxon>Bacteria</taxon>
        <taxon>Bacillati</taxon>
        <taxon>Actinomycetota</taxon>
        <taxon>Actinomycetes</taxon>
        <taxon>Pseudonocardiales</taxon>
        <taxon>Pseudonocardiaceae</taxon>
        <taxon>Actinomycetospora</taxon>
    </lineage>
</organism>
<keyword evidence="2" id="KW-1185">Reference proteome</keyword>
<comment type="caution">
    <text evidence="1">The sequence shown here is derived from an EMBL/GenBank/DDBJ whole genome shotgun (WGS) entry which is preliminary data.</text>
</comment>
<reference evidence="1 2" key="1">
    <citation type="submission" date="2020-07" db="EMBL/GenBank/DDBJ databases">
        <title>Sequencing the genomes of 1000 actinobacteria strains.</title>
        <authorList>
            <person name="Klenk H.-P."/>
        </authorList>
    </citation>
    <scope>NUCLEOTIDE SEQUENCE [LARGE SCALE GENOMIC DNA]</scope>
    <source>
        <strain evidence="1 2">DSM 45772</strain>
    </source>
</reference>
<accession>A0A7Y9DZ80</accession>
<name>A0A7Y9DZ80_9PSEU</name>
<evidence type="ECO:0000313" key="2">
    <source>
        <dbReference type="Proteomes" id="UP000535890"/>
    </source>
</evidence>
<dbReference type="AlphaFoldDB" id="A0A7Y9DZ80"/>
<dbReference type="EMBL" id="JACCBN010000001">
    <property type="protein sequence ID" value="NYD37952.1"/>
    <property type="molecule type" value="Genomic_DNA"/>
</dbReference>